<evidence type="ECO:0000313" key="3">
    <source>
        <dbReference type="EMBL" id="PIS15874.1"/>
    </source>
</evidence>
<gene>
    <name evidence="3" type="ORF">COT62_01410</name>
</gene>
<dbReference type="PANTHER" id="PTHR43249:SF1">
    <property type="entry name" value="D-GLUCOSIDE 3-DEHYDROGENASE"/>
    <property type="match status" value="1"/>
</dbReference>
<dbReference type="Pfam" id="PF01408">
    <property type="entry name" value="GFO_IDH_MocA"/>
    <property type="match status" value="1"/>
</dbReference>
<comment type="caution">
    <text evidence="3">The sequence shown here is derived from an EMBL/GenBank/DDBJ whole genome shotgun (WGS) entry which is preliminary data.</text>
</comment>
<dbReference type="Gene3D" id="3.40.50.720">
    <property type="entry name" value="NAD(P)-binding Rossmann-like Domain"/>
    <property type="match status" value="1"/>
</dbReference>
<protein>
    <recommendedName>
        <fullName evidence="5">Oxidoreductase</fullName>
    </recommendedName>
</protein>
<dbReference type="EMBL" id="PEZG01000030">
    <property type="protein sequence ID" value="PIS15874.1"/>
    <property type="molecule type" value="Genomic_DNA"/>
</dbReference>
<reference evidence="4" key="1">
    <citation type="submission" date="2017-09" db="EMBL/GenBank/DDBJ databases">
        <title>Depth-based differentiation of microbial function through sediment-hosted aquifers and enrichment of novel symbionts in the deep terrestrial subsurface.</title>
        <authorList>
            <person name="Probst A.J."/>
            <person name="Ladd B."/>
            <person name="Jarett J.K."/>
            <person name="Geller-Mcgrath D.E."/>
            <person name="Sieber C.M.K."/>
            <person name="Emerson J.B."/>
            <person name="Anantharaman K."/>
            <person name="Thomas B.C."/>
            <person name="Malmstrom R."/>
            <person name="Stieglmeier M."/>
            <person name="Klingl A."/>
            <person name="Woyke T."/>
            <person name="Ryan C.M."/>
            <person name="Banfield J.F."/>
        </authorList>
    </citation>
    <scope>NUCLEOTIDE SEQUENCE [LARGE SCALE GENOMIC DNA]</scope>
</reference>
<evidence type="ECO:0000259" key="2">
    <source>
        <dbReference type="Pfam" id="PF22725"/>
    </source>
</evidence>
<evidence type="ECO:0008006" key="5">
    <source>
        <dbReference type="Google" id="ProtNLM"/>
    </source>
</evidence>
<sequence length="346" mass="38610">MRKKIGVGIIGLGNIFPRHLDAVKKTNGLELRAVCDTRKKIAQEIGRRENVNYYTDYHSLLQDETIDIVSVCTPNGLHFPIGMEIAKKGKHCIMEKPLALNYSDAHKLVTLFKKQRKWLFPVLQVRYNPAIMALKKYVDKNSLGKIFSASVVIRWSRPKEYFSSSPWKGSKKMDGGALLTQGIHYIDVMQYILGPAKSVFGKVKKVIHTIETEDTVNALIDFKSGAGGTIEFTICAYPHNLECSLTVLGEKGTIKIGGPAMNVCEFWEVKDVPRPKIAKGLKPNIYESGGYVGSCPNHKYVYQNAVNAIFNNKSSSLSANDALESIKIIDGIKRSDITGKEIIFHF</sequence>
<dbReference type="InterPro" id="IPR000683">
    <property type="entry name" value="Gfo/Idh/MocA-like_OxRdtase_N"/>
</dbReference>
<organism evidence="3 4">
    <name type="scientific">Candidatus Roizmanbacteria bacterium CG09_land_8_20_14_0_10_41_9</name>
    <dbReference type="NCBI Taxonomy" id="1974850"/>
    <lineage>
        <taxon>Bacteria</taxon>
        <taxon>Candidatus Roizmaniibacteriota</taxon>
    </lineage>
</organism>
<dbReference type="InterPro" id="IPR055170">
    <property type="entry name" value="GFO_IDH_MocA-like_dom"/>
</dbReference>
<accession>A0A2H0WT74</accession>
<dbReference type="SUPFAM" id="SSF55347">
    <property type="entry name" value="Glyceraldehyde-3-phosphate dehydrogenase-like, C-terminal domain"/>
    <property type="match status" value="1"/>
</dbReference>
<evidence type="ECO:0000313" key="4">
    <source>
        <dbReference type="Proteomes" id="UP000231198"/>
    </source>
</evidence>
<dbReference type="AlphaFoldDB" id="A0A2H0WT74"/>
<dbReference type="GO" id="GO:0000166">
    <property type="term" value="F:nucleotide binding"/>
    <property type="evidence" value="ECO:0007669"/>
    <property type="project" value="InterPro"/>
</dbReference>
<proteinExistence type="predicted"/>
<dbReference type="InterPro" id="IPR036291">
    <property type="entry name" value="NAD(P)-bd_dom_sf"/>
</dbReference>
<dbReference type="Pfam" id="PF22725">
    <property type="entry name" value="GFO_IDH_MocA_C3"/>
    <property type="match status" value="1"/>
</dbReference>
<feature type="domain" description="Gfo/Idh/MocA-like oxidoreductase N-terminal" evidence="1">
    <location>
        <begin position="5"/>
        <end position="119"/>
    </location>
</feature>
<dbReference type="SUPFAM" id="SSF51735">
    <property type="entry name" value="NAD(P)-binding Rossmann-fold domains"/>
    <property type="match status" value="1"/>
</dbReference>
<dbReference type="InterPro" id="IPR052515">
    <property type="entry name" value="Gfo/Idh/MocA_Oxidoreductase"/>
</dbReference>
<dbReference type="Gene3D" id="3.30.360.10">
    <property type="entry name" value="Dihydrodipicolinate Reductase, domain 2"/>
    <property type="match status" value="1"/>
</dbReference>
<dbReference type="PANTHER" id="PTHR43249">
    <property type="entry name" value="UDP-N-ACETYL-2-AMINO-2-DEOXY-D-GLUCURONATE OXIDASE"/>
    <property type="match status" value="1"/>
</dbReference>
<dbReference type="Proteomes" id="UP000231198">
    <property type="component" value="Unassembled WGS sequence"/>
</dbReference>
<evidence type="ECO:0000259" key="1">
    <source>
        <dbReference type="Pfam" id="PF01408"/>
    </source>
</evidence>
<feature type="domain" description="GFO/IDH/MocA-like oxidoreductase" evidence="2">
    <location>
        <begin position="132"/>
        <end position="254"/>
    </location>
</feature>
<name>A0A2H0WT74_9BACT</name>